<keyword evidence="1" id="KW-0472">Membrane</keyword>
<dbReference type="EMBL" id="CP001959">
    <property type="protein sequence ID" value="ADG71273.1"/>
    <property type="molecule type" value="Genomic_DNA"/>
</dbReference>
<evidence type="ECO:0000256" key="1">
    <source>
        <dbReference type="SAM" id="Phobius"/>
    </source>
</evidence>
<dbReference type="Proteomes" id="UP000001915">
    <property type="component" value="Chromosome"/>
</dbReference>
<name>D5U9A0_BRAM5</name>
<proteinExistence type="predicted"/>
<keyword evidence="1" id="KW-1133">Transmembrane helix</keyword>
<dbReference type="STRING" id="526224.Bmur_1179"/>
<dbReference type="KEGG" id="brm:Bmur_1179"/>
<dbReference type="AlphaFoldDB" id="D5U9A0"/>
<feature type="transmembrane region" description="Helical" evidence="1">
    <location>
        <begin position="20"/>
        <end position="37"/>
    </location>
</feature>
<accession>D5U9A0</accession>
<protein>
    <submittedName>
        <fullName evidence="2">Uncharacterized protein</fullName>
    </submittedName>
</protein>
<sequence length="396" mass="46402">MIKLYYNIKTNKNKYMKNILRFIIFNLIIISYSEVYAQSPYTEKDQRLLKGIITVWPYIGIEPIRPTESYMPIDYIHESYKRETALKTSFSSRLLYELSTIELHMDTIIGVNLKDGHFSMPNMYLSVGKTFNFDWYFSATPFATMTAKFDVFDKDNVSGSIGLYDAGIETVTLTRILLSFRMKAVNDINGSTFMLLPSVYDSESASSQPHWYLPRVNNEMGFRAGLIGYYYEISYSQGYSKDSNPLAVLLKVHGDYFKAQFLYQYNKKNSLSPERFETLYNNINNNDDKTHHLVQLSAMGKLPLLDRQLWINMLGEYTWRDNDAHYLRFEIVAEWKMLNLALRPMFYIPVNKDEKFNSKKDLFCLEYSAYIKFNPIYFGFQGSTDGRYYIAMKAVF</sequence>
<reference evidence="2 3" key="1">
    <citation type="journal article" date="2010" name="Stand. Genomic Sci.">
        <title>Complete genome sequence of Brachyspira murdochii type strain (56-150).</title>
        <authorList>
            <person name="Pati A."/>
            <person name="Sikorski J."/>
            <person name="Gronow S."/>
            <person name="Munk C."/>
            <person name="Lapidus A."/>
            <person name="Copeland A."/>
            <person name="Glavina Del Tio T."/>
            <person name="Nolan M."/>
            <person name="Lucas S."/>
            <person name="Chen F."/>
            <person name="Tice H."/>
            <person name="Cheng J.F."/>
            <person name="Han C."/>
            <person name="Detter J.C."/>
            <person name="Bruce D."/>
            <person name="Tapia R."/>
            <person name="Goodwin L."/>
            <person name="Pitluck S."/>
            <person name="Liolios K."/>
            <person name="Ivanova N."/>
            <person name="Mavromatis K."/>
            <person name="Mikhailova N."/>
            <person name="Chen A."/>
            <person name="Palaniappan K."/>
            <person name="Land M."/>
            <person name="Hauser L."/>
            <person name="Chang Y.J."/>
            <person name="Jeffries C.D."/>
            <person name="Spring S."/>
            <person name="Rohde M."/>
            <person name="Goker M."/>
            <person name="Bristow J."/>
            <person name="Eisen J.A."/>
            <person name="Markowitz V."/>
            <person name="Hugenholtz P."/>
            <person name="Kyrpides N.C."/>
            <person name="Klenk H.P."/>
        </authorList>
    </citation>
    <scope>NUCLEOTIDE SEQUENCE [LARGE SCALE GENOMIC DNA]</scope>
    <source>
        <strain evidence="3">ATCC 51284 / DSM 12563 / 56-150</strain>
    </source>
</reference>
<dbReference type="HOGENOM" id="CLU_709164_0_0_12"/>
<keyword evidence="1" id="KW-0812">Transmembrane</keyword>
<gene>
    <name evidence="2" type="ordered locus">Bmur_1179</name>
</gene>
<organism evidence="2 3">
    <name type="scientific">Brachyspira murdochii (strain ATCC 51284 / DSM 12563 / 56-150)</name>
    <name type="common">Serpulina murdochii</name>
    <dbReference type="NCBI Taxonomy" id="526224"/>
    <lineage>
        <taxon>Bacteria</taxon>
        <taxon>Pseudomonadati</taxon>
        <taxon>Spirochaetota</taxon>
        <taxon>Spirochaetia</taxon>
        <taxon>Brachyspirales</taxon>
        <taxon>Brachyspiraceae</taxon>
        <taxon>Brachyspira</taxon>
    </lineage>
</organism>
<evidence type="ECO:0000313" key="2">
    <source>
        <dbReference type="EMBL" id="ADG71273.1"/>
    </source>
</evidence>
<evidence type="ECO:0000313" key="3">
    <source>
        <dbReference type="Proteomes" id="UP000001915"/>
    </source>
</evidence>